<gene>
    <name evidence="1" type="ORF">BTMF_LOCUS13088</name>
</gene>
<dbReference type="AlphaFoldDB" id="A0A0R3R502"/>
<reference evidence="1 2" key="2">
    <citation type="submission" date="2018-11" db="EMBL/GenBank/DDBJ databases">
        <authorList>
            <consortium name="Pathogen Informatics"/>
        </authorList>
    </citation>
    <scope>NUCLEOTIDE SEQUENCE [LARGE SCALE GENOMIC DNA]</scope>
</reference>
<dbReference type="EMBL" id="UZAG01019746">
    <property type="protein sequence ID" value="VDO44728.1"/>
    <property type="molecule type" value="Genomic_DNA"/>
</dbReference>
<name>A0A0R3R502_9BILA</name>
<evidence type="ECO:0000313" key="3">
    <source>
        <dbReference type="WBParaSite" id="BTMF_0001509201-mRNA-1"/>
    </source>
</evidence>
<accession>A0A0R3R502</accession>
<proteinExistence type="predicted"/>
<reference evidence="3" key="1">
    <citation type="submission" date="2017-02" db="UniProtKB">
        <authorList>
            <consortium name="WormBaseParasite"/>
        </authorList>
    </citation>
    <scope>IDENTIFICATION</scope>
</reference>
<dbReference type="WBParaSite" id="BTMF_0001509201-mRNA-1">
    <property type="protein sequence ID" value="BTMF_0001509201-mRNA-1"/>
    <property type="gene ID" value="BTMF_0001509201"/>
</dbReference>
<dbReference type="Proteomes" id="UP000280834">
    <property type="component" value="Unassembled WGS sequence"/>
</dbReference>
<sequence>MDNLQVKSAQQCAIKRKPAVINNYTRHQSDRISQSTCCCIIANRASVISYWRILCSIHCIHLSLRQSFLCHQLLH</sequence>
<evidence type="ECO:0000313" key="1">
    <source>
        <dbReference type="EMBL" id="VDO44728.1"/>
    </source>
</evidence>
<protein>
    <submittedName>
        <fullName evidence="1 3">Uncharacterized protein</fullName>
    </submittedName>
</protein>
<keyword evidence="2" id="KW-1185">Reference proteome</keyword>
<evidence type="ECO:0000313" key="2">
    <source>
        <dbReference type="Proteomes" id="UP000280834"/>
    </source>
</evidence>
<organism evidence="3">
    <name type="scientific">Brugia timori</name>
    <dbReference type="NCBI Taxonomy" id="42155"/>
    <lineage>
        <taxon>Eukaryota</taxon>
        <taxon>Metazoa</taxon>
        <taxon>Ecdysozoa</taxon>
        <taxon>Nematoda</taxon>
        <taxon>Chromadorea</taxon>
        <taxon>Rhabditida</taxon>
        <taxon>Spirurina</taxon>
        <taxon>Spiruromorpha</taxon>
        <taxon>Filarioidea</taxon>
        <taxon>Onchocercidae</taxon>
        <taxon>Brugia</taxon>
    </lineage>
</organism>